<gene>
    <name evidence="2" type="ORF">J5837_16285</name>
</gene>
<dbReference type="NCBIfam" id="NF047646">
    <property type="entry name" value="REP_Tyr_transpos"/>
    <property type="match status" value="1"/>
</dbReference>
<evidence type="ECO:0000313" key="3">
    <source>
        <dbReference type="Proteomes" id="UP000673447"/>
    </source>
</evidence>
<dbReference type="SMART" id="SM01321">
    <property type="entry name" value="Y1_Tnp"/>
    <property type="match status" value="1"/>
</dbReference>
<dbReference type="PANTHER" id="PTHR36966:SF1">
    <property type="entry name" value="REP-ASSOCIATED TYROSINE TRANSPOSASE"/>
    <property type="match status" value="1"/>
</dbReference>
<dbReference type="GO" id="GO:0043565">
    <property type="term" value="F:sequence-specific DNA binding"/>
    <property type="evidence" value="ECO:0007669"/>
    <property type="project" value="TreeGrafter"/>
</dbReference>
<dbReference type="Proteomes" id="UP000673447">
    <property type="component" value="Unassembled WGS sequence"/>
</dbReference>
<comment type="caution">
    <text evidence="2">The sequence shown here is derived from an EMBL/GenBank/DDBJ whole genome shotgun (WGS) entry which is preliminary data.</text>
</comment>
<dbReference type="Gene3D" id="3.30.70.1290">
    <property type="entry name" value="Transposase IS200-like"/>
    <property type="match status" value="1"/>
</dbReference>
<dbReference type="PANTHER" id="PTHR36966">
    <property type="entry name" value="REP-ASSOCIATED TYROSINE TRANSPOSASE"/>
    <property type="match status" value="1"/>
</dbReference>
<proteinExistence type="predicted"/>
<sequence length="182" mass="20786">MAASMAALDIASMPRYRRYFEHGQTLFLSLVTAERRPWLSDDAAKAIALIALREARRHHPFVHHGHVLLNDHLHLMLSPVTGVAIPDLVGSFKRAVLARLPCESHGHGNRLWQRRYYDHVVRDPDDFARHLDYLHFNPVKHGLVSDAGSWRWSSLAMWQARGGYPSDWGRLEPKDMPADVGE</sequence>
<dbReference type="SUPFAM" id="SSF143422">
    <property type="entry name" value="Transposase IS200-like"/>
    <property type="match status" value="1"/>
</dbReference>
<keyword evidence="3" id="KW-1185">Reference proteome</keyword>
<dbReference type="InterPro" id="IPR052715">
    <property type="entry name" value="RAYT_transposase"/>
</dbReference>
<reference evidence="2" key="2">
    <citation type="submission" date="2021-03" db="EMBL/GenBank/DDBJ databases">
        <authorList>
            <person name="Cao W."/>
        </authorList>
    </citation>
    <scope>NUCLEOTIDE SEQUENCE</scope>
    <source>
        <strain evidence="2">110414</strain>
    </source>
</reference>
<feature type="domain" description="Transposase IS200-like" evidence="1">
    <location>
        <begin position="21"/>
        <end position="137"/>
    </location>
</feature>
<protein>
    <submittedName>
        <fullName evidence="2">Transposase</fullName>
    </submittedName>
</protein>
<reference evidence="2" key="1">
    <citation type="journal article" date="2016" name="Int. J. Syst. Evol. Microbiol.">
        <title>Pseudoxanthomonas helianthi sp. nov., isolated from roots of Jerusalem artichoke (Helianthus tuberosus).</title>
        <authorList>
            <person name="Kittiwongwattana C."/>
            <person name="Thawai C."/>
        </authorList>
    </citation>
    <scope>NUCLEOTIDE SEQUENCE</scope>
    <source>
        <strain evidence="2">110414</strain>
    </source>
</reference>
<name>A0A941AWC4_9GAMM</name>
<dbReference type="AlphaFoldDB" id="A0A941AWC4"/>
<accession>A0A941AWC4</accession>
<dbReference type="RefSeq" id="WP_210537887.1">
    <property type="nucleotide sequence ID" value="NZ_JAGKTC010000004.1"/>
</dbReference>
<evidence type="ECO:0000313" key="2">
    <source>
        <dbReference type="EMBL" id="MBP3985966.1"/>
    </source>
</evidence>
<dbReference type="GO" id="GO:0006313">
    <property type="term" value="P:DNA transposition"/>
    <property type="evidence" value="ECO:0007669"/>
    <property type="project" value="InterPro"/>
</dbReference>
<dbReference type="Pfam" id="PF01797">
    <property type="entry name" value="Y1_Tnp"/>
    <property type="match status" value="1"/>
</dbReference>
<dbReference type="EMBL" id="JAGKTC010000004">
    <property type="protein sequence ID" value="MBP3985966.1"/>
    <property type="molecule type" value="Genomic_DNA"/>
</dbReference>
<evidence type="ECO:0000259" key="1">
    <source>
        <dbReference type="SMART" id="SM01321"/>
    </source>
</evidence>
<dbReference type="InterPro" id="IPR002686">
    <property type="entry name" value="Transposase_17"/>
</dbReference>
<dbReference type="GO" id="GO:0004803">
    <property type="term" value="F:transposase activity"/>
    <property type="evidence" value="ECO:0007669"/>
    <property type="project" value="InterPro"/>
</dbReference>
<dbReference type="InterPro" id="IPR036515">
    <property type="entry name" value="Transposase_17_sf"/>
</dbReference>
<organism evidence="2 3">
    <name type="scientific">Pseudoxanthomonas helianthi</name>
    <dbReference type="NCBI Taxonomy" id="1453541"/>
    <lineage>
        <taxon>Bacteria</taxon>
        <taxon>Pseudomonadati</taxon>
        <taxon>Pseudomonadota</taxon>
        <taxon>Gammaproteobacteria</taxon>
        <taxon>Lysobacterales</taxon>
        <taxon>Lysobacteraceae</taxon>
        <taxon>Pseudoxanthomonas</taxon>
    </lineage>
</organism>